<dbReference type="AlphaFoldDB" id="A0A7X2PC38"/>
<dbReference type="RefSeq" id="WP_154425008.1">
    <property type="nucleotide sequence ID" value="NZ_VUNN01000006.1"/>
</dbReference>
<protein>
    <submittedName>
        <fullName evidence="1">Uncharacterized protein</fullName>
    </submittedName>
</protein>
<comment type="caution">
    <text evidence="1">The sequence shown here is derived from an EMBL/GenBank/DDBJ whole genome shotgun (WGS) entry which is preliminary data.</text>
</comment>
<evidence type="ECO:0000313" key="2">
    <source>
        <dbReference type="Proteomes" id="UP000460549"/>
    </source>
</evidence>
<dbReference type="Proteomes" id="UP000460549">
    <property type="component" value="Unassembled WGS sequence"/>
</dbReference>
<name>A0A7X2PC38_9SPIO</name>
<sequence length="73" mass="8653">MFIFESFVKREVPINSTTIGEVFREALAAIGTSEEEKKDRNINMYSSRYFYNTAMVDTGLDKKRYSKDYWSLY</sequence>
<dbReference type="EMBL" id="VUNN01000006">
    <property type="protein sequence ID" value="MSU06032.1"/>
    <property type="molecule type" value="Genomic_DNA"/>
</dbReference>
<evidence type="ECO:0000313" key="1">
    <source>
        <dbReference type="EMBL" id="MSU06032.1"/>
    </source>
</evidence>
<keyword evidence="2" id="KW-1185">Reference proteome</keyword>
<reference evidence="1 2" key="1">
    <citation type="submission" date="2019-08" db="EMBL/GenBank/DDBJ databases">
        <title>In-depth cultivation of the pig gut microbiome towards novel bacterial diversity and tailored functional studies.</title>
        <authorList>
            <person name="Wylensek D."/>
            <person name="Hitch T.C.A."/>
            <person name="Clavel T."/>
        </authorList>
    </citation>
    <scope>NUCLEOTIDE SEQUENCE [LARGE SCALE GENOMIC DNA]</scope>
    <source>
        <strain evidence="1 2">NM-380-WT-3C1</strain>
    </source>
</reference>
<gene>
    <name evidence="1" type="ORF">FYJ80_04465</name>
</gene>
<organism evidence="1 2">
    <name type="scientific">Bullifex porci</name>
    <dbReference type="NCBI Taxonomy" id="2606638"/>
    <lineage>
        <taxon>Bacteria</taxon>
        <taxon>Pseudomonadati</taxon>
        <taxon>Spirochaetota</taxon>
        <taxon>Spirochaetia</taxon>
        <taxon>Spirochaetales</taxon>
        <taxon>Spirochaetaceae</taxon>
        <taxon>Bullifex</taxon>
    </lineage>
</organism>
<accession>A0A7X2PC38</accession>
<proteinExistence type="predicted"/>